<evidence type="ECO:0000313" key="2">
    <source>
        <dbReference type="EMBL" id="PIT87095.1"/>
    </source>
</evidence>
<evidence type="ECO:0000313" key="3">
    <source>
        <dbReference type="Proteomes" id="UP000231183"/>
    </source>
</evidence>
<sequence>MVNFFVNFFSSFSPRVATFLMAMTPFGELRLSLPVSLLLYHLPLEQAFVISVLGNMIPPTIILIFAAQFHKWIHKKSGFFAKKWVNYLAQVQNKFSGKYQKYGLVALVIFVGVPFPMTGAYSGAVAAFIFGLPAKYSWPCIFIGVVISGVITTLVSLGLGRLF</sequence>
<organism evidence="2 3">
    <name type="scientific">Candidatus Magasanikbacteria bacterium CG10_big_fil_rev_8_21_14_0_10_40_10</name>
    <dbReference type="NCBI Taxonomy" id="1974648"/>
    <lineage>
        <taxon>Bacteria</taxon>
        <taxon>Candidatus Magasanikiibacteriota</taxon>
    </lineage>
</organism>
<gene>
    <name evidence="2" type="ORF">COU31_04965</name>
</gene>
<dbReference type="Proteomes" id="UP000231183">
    <property type="component" value="Unassembled WGS sequence"/>
</dbReference>
<feature type="transmembrane region" description="Helical" evidence="1">
    <location>
        <begin position="136"/>
        <end position="159"/>
    </location>
</feature>
<dbReference type="EMBL" id="PFBX01000054">
    <property type="protein sequence ID" value="PIT87095.1"/>
    <property type="molecule type" value="Genomic_DNA"/>
</dbReference>
<comment type="caution">
    <text evidence="2">The sequence shown here is derived from an EMBL/GenBank/DDBJ whole genome shotgun (WGS) entry which is preliminary data.</text>
</comment>
<dbReference type="PANTHER" id="PTHR36007:SF2">
    <property type="entry name" value="TRANSPORT PROTEIN-RELATED"/>
    <property type="match status" value="1"/>
</dbReference>
<dbReference type="AlphaFoldDB" id="A0A2M6W2Y6"/>
<evidence type="ECO:0000256" key="1">
    <source>
        <dbReference type="SAM" id="Phobius"/>
    </source>
</evidence>
<dbReference type="Pfam" id="PF06695">
    <property type="entry name" value="Sm_multidrug_ex"/>
    <property type="match status" value="1"/>
</dbReference>
<keyword evidence="1" id="KW-1133">Transmembrane helix</keyword>
<keyword evidence="1" id="KW-0472">Membrane</keyword>
<evidence type="ECO:0008006" key="4">
    <source>
        <dbReference type="Google" id="ProtNLM"/>
    </source>
</evidence>
<dbReference type="InterPro" id="IPR009577">
    <property type="entry name" value="Sm_multidrug_ex"/>
</dbReference>
<accession>A0A2M6W2Y6</accession>
<feature type="transmembrane region" description="Helical" evidence="1">
    <location>
        <begin position="104"/>
        <end position="130"/>
    </location>
</feature>
<reference evidence="3" key="1">
    <citation type="submission" date="2017-09" db="EMBL/GenBank/DDBJ databases">
        <title>Depth-based differentiation of microbial function through sediment-hosted aquifers and enrichment of novel symbionts in the deep terrestrial subsurface.</title>
        <authorList>
            <person name="Probst A.J."/>
            <person name="Ladd B."/>
            <person name="Jarett J.K."/>
            <person name="Geller-Mcgrath D.E."/>
            <person name="Sieber C.M.K."/>
            <person name="Emerson J.B."/>
            <person name="Anantharaman K."/>
            <person name="Thomas B.C."/>
            <person name="Malmstrom R."/>
            <person name="Stieglmeier M."/>
            <person name="Klingl A."/>
            <person name="Woyke T."/>
            <person name="Ryan C.M."/>
            <person name="Banfield J.F."/>
        </authorList>
    </citation>
    <scope>NUCLEOTIDE SEQUENCE [LARGE SCALE GENOMIC DNA]</scope>
</reference>
<protein>
    <recommendedName>
        <fullName evidence="4">Ligand-binding protein SH3</fullName>
    </recommendedName>
</protein>
<feature type="transmembrane region" description="Helical" evidence="1">
    <location>
        <begin position="47"/>
        <end position="67"/>
    </location>
</feature>
<dbReference type="PANTHER" id="PTHR36007">
    <property type="entry name" value="TRANSPORT PROTEIN-RELATED"/>
    <property type="match status" value="1"/>
</dbReference>
<keyword evidence="1" id="KW-0812">Transmembrane</keyword>
<name>A0A2M6W2Y6_9BACT</name>
<proteinExistence type="predicted"/>